<dbReference type="InterPro" id="IPR026001">
    <property type="entry name" value="Abi-like_C"/>
</dbReference>
<dbReference type="EMBL" id="AP018515">
    <property type="protein sequence ID" value="BBC78704.1"/>
    <property type="molecule type" value="Genomic_DNA"/>
</dbReference>
<evidence type="ECO:0000313" key="2">
    <source>
        <dbReference type="EMBL" id="BBC78704.1"/>
    </source>
</evidence>
<evidence type="ECO:0000259" key="1">
    <source>
        <dbReference type="Pfam" id="PF14355"/>
    </source>
</evidence>
<name>A0A2Z5ZDG3_9PROT</name>
<dbReference type="AlphaFoldDB" id="A0A2Z5ZDG3"/>
<dbReference type="Pfam" id="PF14355">
    <property type="entry name" value="Abi_C"/>
    <property type="match status" value="1"/>
</dbReference>
<proteinExistence type="predicted"/>
<gene>
    <name evidence="2" type="ORF">AcetOrient_orf00516</name>
</gene>
<dbReference type="KEGG" id="aot:AcetOri_orf00516"/>
<accession>A0A2Z5ZDG3</accession>
<protein>
    <recommendedName>
        <fullName evidence="1">Abortive infection protein-like C-terminal domain-containing protein</fullName>
    </recommendedName>
</protein>
<feature type="domain" description="Abortive infection protein-like C-terminal" evidence="1">
    <location>
        <begin position="193"/>
        <end position="240"/>
    </location>
</feature>
<sequence length="250" mass="28222">MRLVNDVLIMHQGYVLDFSDASFNDFISSKFGIDATAPAYTVEGTSKAKRLRVLLRTLVPGAQAEVLRAFWEYRQQRRGMIQSIKLEPQVATDFLEMLSQLEASSLPFECDPLEAFSDDPTLVTLVEAIKRDIQANAPQAALDRLHTYCAKKFTDLLQREGETVDEKEALHARAGRYINNLRQRGEIGIYSAKIAKAAVNVMEQFNQVRNNQSLAHDNTILSVAEGRYVYETVTSLLRFIKTLDDGKFGR</sequence>
<reference evidence="2 3" key="1">
    <citation type="submission" date="2018-02" db="EMBL/GenBank/DDBJ databases">
        <title>Acetobacter orientalis genome.</title>
        <authorList>
            <person name="Nakashima N."/>
            <person name="Tamura T."/>
        </authorList>
    </citation>
    <scope>NUCLEOTIDE SEQUENCE [LARGE SCALE GENOMIC DNA]</scope>
    <source>
        <strain evidence="2 3">FAN1</strain>
    </source>
</reference>
<dbReference type="Proteomes" id="UP000270034">
    <property type="component" value="Chromosome"/>
</dbReference>
<evidence type="ECO:0000313" key="3">
    <source>
        <dbReference type="Proteomes" id="UP000270034"/>
    </source>
</evidence>
<organism evidence="2 3">
    <name type="scientific">Acetobacter orientalis</name>
    <dbReference type="NCBI Taxonomy" id="146474"/>
    <lineage>
        <taxon>Bacteria</taxon>
        <taxon>Pseudomonadati</taxon>
        <taxon>Pseudomonadota</taxon>
        <taxon>Alphaproteobacteria</taxon>
        <taxon>Acetobacterales</taxon>
        <taxon>Acetobacteraceae</taxon>
        <taxon>Acetobacter</taxon>
    </lineage>
</organism>